<accession>A0ACC7M090</accession>
<protein>
    <submittedName>
        <fullName evidence="1">Uncharacterized protein</fullName>
    </submittedName>
</protein>
<name>A0ACC7M090_9PSED</name>
<evidence type="ECO:0000313" key="2">
    <source>
        <dbReference type="Proteomes" id="UP001615411"/>
    </source>
</evidence>
<comment type="caution">
    <text evidence="1">The sequence shown here is derived from an EMBL/GenBank/DDBJ whole genome shotgun (WGS) entry which is preliminary data.</text>
</comment>
<proteinExistence type="predicted"/>
<gene>
    <name evidence="1" type="ORF">ACIKP7_20295</name>
</gene>
<dbReference type="Proteomes" id="UP001615411">
    <property type="component" value="Unassembled WGS sequence"/>
</dbReference>
<organism evidence="1 2">
    <name type="scientific">Pseudomonas caricapapayae</name>
    <dbReference type="NCBI Taxonomy" id="46678"/>
    <lineage>
        <taxon>Bacteria</taxon>
        <taxon>Pseudomonadati</taxon>
        <taxon>Pseudomonadota</taxon>
        <taxon>Gammaproteobacteria</taxon>
        <taxon>Pseudomonadales</taxon>
        <taxon>Pseudomonadaceae</taxon>
        <taxon>Pseudomonas</taxon>
    </lineage>
</organism>
<keyword evidence="2" id="KW-1185">Reference proteome</keyword>
<dbReference type="EMBL" id="JBIUGF010000078">
    <property type="protein sequence ID" value="MFJ1340468.1"/>
    <property type="molecule type" value="Genomic_DNA"/>
</dbReference>
<reference evidence="1" key="1">
    <citation type="submission" date="2024-10" db="EMBL/GenBank/DDBJ databases">
        <title>Aeromonas and Pseudomonas from the Cagarras Archipelago, Rio de Janeiro, Brazil.</title>
        <authorList>
            <person name="Canellas A.L.B."/>
            <person name="Laport M.S."/>
        </authorList>
    </citation>
    <scope>NUCLEOTIDE SEQUENCE</scope>
    <source>
        <strain evidence="1">ACP-7</strain>
    </source>
</reference>
<evidence type="ECO:0000313" key="1">
    <source>
        <dbReference type="EMBL" id="MFJ1340468.1"/>
    </source>
</evidence>
<sequence length="79" mass="8825">MNGHPENDSQDELDLMATEYDLGTLGAGPRPEVEHHLNHDAEVQAAVDAWEQPSPLPPPVQLPPAGLWPRIKHWWHHSG</sequence>